<dbReference type="InterPro" id="IPR011051">
    <property type="entry name" value="RmlC_Cupin_sf"/>
</dbReference>
<sequence>MRLSTQPDWQYLVRDFYELYQTGSAGGSSKIRSHLAEVRRLLGKVFEDDPTIVEEEAVALPVCDHLSRALSNATGHRTAKLARSLDAVRDHLRWQYGYEKVPKGLTQKYGFTEIMGPRGPIFSDRIILGFVLFGPKTTYPAHSHKGITESYYCVSGNVSENDVGVYAPGSLIFNQAGHSHRITTPDREPSLLAWAWVGTAETLVNNKMTFAKT</sequence>
<evidence type="ECO:0000313" key="2">
    <source>
        <dbReference type="Proteomes" id="UP000539372"/>
    </source>
</evidence>
<dbReference type="EMBL" id="JABBNT010000005">
    <property type="protein sequence ID" value="NMM46324.1"/>
    <property type="molecule type" value="Genomic_DNA"/>
</dbReference>
<keyword evidence="1" id="KW-0456">Lyase</keyword>
<name>A0A7Y0E325_9PROT</name>
<dbReference type="RefSeq" id="WP_169626685.1">
    <property type="nucleotide sequence ID" value="NZ_JABBNT010000005.1"/>
</dbReference>
<comment type="caution">
    <text evidence="1">The sequence shown here is derived from an EMBL/GenBank/DDBJ whole genome shotgun (WGS) entry which is preliminary data.</text>
</comment>
<dbReference type="AlphaFoldDB" id="A0A7Y0E325"/>
<reference evidence="1 2" key="1">
    <citation type="submission" date="2020-04" db="EMBL/GenBank/DDBJ databases">
        <title>Rhodospirillaceae bacterium KN72 isolated from deep sea.</title>
        <authorList>
            <person name="Zhang D.-C."/>
        </authorList>
    </citation>
    <scope>NUCLEOTIDE SEQUENCE [LARGE SCALE GENOMIC DNA]</scope>
    <source>
        <strain evidence="1 2">KN72</strain>
    </source>
</reference>
<keyword evidence="2" id="KW-1185">Reference proteome</keyword>
<evidence type="ECO:0000313" key="1">
    <source>
        <dbReference type="EMBL" id="NMM46324.1"/>
    </source>
</evidence>
<protein>
    <submittedName>
        <fullName evidence="1">Dimethlysulfonioproprionate lyase DddL</fullName>
    </submittedName>
</protein>
<dbReference type="Gene3D" id="2.60.120.10">
    <property type="entry name" value="Jelly Rolls"/>
    <property type="match status" value="1"/>
</dbReference>
<dbReference type="InterPro" id="IPR014710">
    <property type="entry name" value="RmlC-like_jellyroll"/>
</dbReference>
<organism evidence="1 2">
    <name type="scientific">Pacificispira spongiicola</name>
    <dbReference type="NCBI Taxonomy" id="2729598"/>
    <lineage>
        <taxon>Bacteria</taxon>
        <taxon>Pseudomonadati</taxon>
        <taxon>Pseudomonadota</taxon>
        <taxon>Alphaproteobacteria</taxon>
        <taxon>Rhodospirillales</taxon>
        <taxon>Rhodospirillaceae</taxon>
        <taxon>Pacificispira</taxon>
    </lineage>
</organism>
<proteinExistence type="predicted"/>
<dbReference type="SUPFAM" id="SSF51182">
    <property type="entry name" value="RmlC-like cupins"/>
    <property type="match status" value="1"/>
</dbReference>
<gene>
    <name evidence="1" type="ORF">HH303_17670</name>
</gene>
<dbReference type="Pfam" id="PF16867">
    <property type="entry name" value="DMSP_lyase"/>
    <property type="match status" value="1"/>
</dbReference>
<dbReference type="Proteomes" id="UP000539372">
    <property type="component" value="Unassembled WGS sequence"/>
</dbReference>
<dbReference type="InterPro" id="IPR031723">
    <property type="entry name" value="DMSP_lyase"/>
</dbReference>
<dbReference type="GO" id="GO:0047869">
    <property type="term" value="F:dimethylpropiothetin dethiomethylase activity"/>
    <property type="evidence" value="ECO:0007669"/>
    <property type="project" value="InterPro"/>
</dbReference>
<accession>A0A7Y0E325</accession>